<sequence>MRRLQRRLRRRGDEGRISILIAGLFALLAILVMGGVDVTAVQLARMHLIDVADAAASDAADSIDPASVYSGGVGTSLRLTDQSVGRTAHDSLALQQMPSHITSWGVVEGTGTPDGSTAVVRVRGNVRPPLLGGLLGFMEPDISITVESRARADVSP</sequence>
<evidence type="ECO:0000313" key="3">
    <source>
        <dbReference type="Proteomes" id="UP000037397"/>
    </source>
</evidence>
<dbReference type="Proteomes" id="UP000037397">
    <property type="component" value="Unassembled WGS sequence"/>
</dbReference>
<accession>A0A0L6CIR8</accession>
<evidence type="ECO:0000259" key="1">
    <source>
        <dbReference type="Pfam" id="PF13400"/>
    </source>
</evidence>
<keyword evidence="3" id="KW-1185">Reference proteome</keyword>
<dbReference type="EMBL" id="LAIR01000002">
    <property type="protein sequence ID" value="KNX37696.1"/>
    <property type="molecule type" value="Genomic_DNA"/>
</dbReference>
<comment type="caution">
    <text evidence="2">The sequence shown here is derived from an EMBL/GenBank/DDBJ whole genome shotgun (WGS) entry which is preliminary data.</text>
</comment>
<protein>
    <recommendedName>
        <fullName evidence="1">Putative Flp pilus-assembly TadG-like N-terminal domain-containing protein</fullName>
    </recommendedName>
</protein>
<dbReference type="STRING" id="1631356.VV01_11960"/>
<dbReference type="OrthoDB" id="4869265at2"/>
<dbReference type="InterPro" id="IPR028087">
    <property type="entry name" value="Tad_N"/>
</dbReference>
<dbReference type="RefSeq" id="WP_050670080.1">
    <property type="nucleotide sequence ID" value="NZ_LAIR01000002.1"/>
</dbReference>
<gene>
    <name evidence="2" type="ORF">VV01_11960</name>
</gene>
<evidence type="ECO:0000313" key="2">
    <source>
        <dbReference type="EMBL" id="KNX37696.1"/>
    </source>
</evidence>
<proteinExistence type="predicted"/>
<reference evidence="3" key="1">
    <citation type="submission" date="2015-03" db="EMBL/GenBank/DDBJ databases">
        <title>Luteipulveratus halotolerans sp. nov., a novel actinobacterium (Dermacoccaceae) from Sarawak, Malaysia.</title>
        <authorList>
            <person name="Juboi H."/>
            <person name="Basik A."/>
            <person name="Shamsul S.S."/>
            <person name="Arnold P."/>
            <person name="Schmitt E.K."/>
            <person name="Sanglier J.-J."/>
            <person name="Yeo T."/>
        </authorList>
    </citation>
    <scope>NUCLEOTIDE SEQUENCE [LARGE SCALE GENOMIC DNA]</scope>
    <source>
        <strain evidence="3">C296001</strain>
    </source>
</reference>
<dbReference type="Pfam" id="PF13400">
    <property type="entry name" value="Tad"/>
    <property type="match status" value="1"/>
</dbReference>
<dbReference type="AlphaFoldDB" id="A0A0L6CIR8"/>
<organism evidence="2 3">
    <name type="scientific">Luteipulveratus halotolerans</name>
    <dbReference type="NCBI Taxonomy" id="1631356"/>
    <lineage>
        <taxon>Bacteria</taxon>
        <taxon>Bacillati</taxon>
        <taxon>Actinomycetota</taxon>
        <taxon>Actinomycetes</taxon>
        <taxon>Micrococcales</taxon>
        <taxon>Dermacoccaceae</taxon>
        <taxon>Luteipulveratus</taxon>
    </lineage>
</organism>
<name>A0A0L6CIR8_9MICO</name>
<feature type="domain" description="Putative Flp pilus-assembly TadG-like N-terminal" evidence="1">
    <location>
        <begin position="15"/>
        <end position="61"/>
    </location>
</feature>